<dbReference type="InterPro" id="IPR016186">
    <property type="entry name" value="C-type_lectin-like/link_sf"/>
</dbReference>
<dbReference type="Pfam" id="PF00059">
    <property type="entry name" value="Lectin_C"/>
    <property type="match status" value="1"/>
</dbReference>
<evidence type="ECO:0000259" key="1">
    <source>
        <dbReference type="Pfam" id="PF00059"/>
    </source>
</evidence>
<dbReference type="Gene3D" id="3.10.100.10">
    <property type="entry name" value="Mannose-Binding Protein A, subunit A"/>
    <property type="match status" value="3"/>
</dbReference>
<dbReference type="EMBL" id="BMAT01005677">
    <property type="protein sequence ID" value="GFR98250.1"/>
    <property type="molecule type" value="Genomic_DNA"/>
</dbReference>
<keyword evidence="3" id="KW-1185">Reference proteome</keyword>
<dbReference type="AlphaFoldDB" id="A0AAV4HNT9"/>
<dbReference type="PANTHER" id="PTHR22803">
    <property type="entry name" value="MANNOSE, PHOSPHOLIPASE, LECTIN RECEPTOR RELATED"/>
    <property type="match status" value="1"/>
</dbReference>
<evidence type="ECO:0000313" key="3">
    <source>
        <dbReference type="Proteomes" id="UP000762676"/>
    </source>
</evidence>
<feature type="domain" description="C-type lectin" evidence="1">
    <location>
        <begin position="71"/>
        <end position="152"/>
    </location>
</feature>
<sequence length="400" mass="45405">MGTKEKKTVIRKIELFYSASVKAACPSGWRLSPEGAECVKVVAPPTHQLNEGGPTVVCGNSGLRPYEYIYKNTSRFIHDMLPLDTAKFFWVKLSSKSKEVMSWFTKYEPYSRKWKDFYKDNSSDICAQVNILLPETLKNEKCSSRAGAICSKPSIQCSSDVQRSDKPGLSVHVERASCQPGWMLLQGQRCFKVHHKEIGWHGARQHCRQSGGDLLNLRSSENYMLEFLGEHLKTRYQYWVKKYEHDMTVKELSIFIVDGTVYWASNSKQVNKARLGFICEKEASTSASDKCPPGMYSYLGVCLEVPEQGAKNTSWSEARAYCQLNGGDLVRIANRDLRKKFFIYGKAARNGAVTQLKLLCNTSTRSEICLAVRVNELELQFSPLKALIFQQDIFINFLMS</sequence>
<dbReference type="InterPro" id="IPR001304">
    <property type="entry name" value="C-type_lectin-like"/>
</dbReference>
<protein>
    <submittedName>
        <fullName evidence="2">Macrophage mannose receptor 1-like</fullName>
    </submittedName>
</protein>
<dbReference type="InterPro" id="IPR050111">
    <property type="entry name" value="C-type_lectin/snaclec_domain"/>
</dbReference>
<accession>A0AAV4HNT9</accession>
<comment type="caution">
    <text evidence="2">The sequence shown here is derived from an EMBL/GenBank/DDBJ whole genome shotgun (WGS) entry which is preliminary data.</text>
</comment>
<proteinExistence type="predicted"/>
<name>A0AAV4HNT9_9GAST</name>
<dbReference type="Proteomes" id="UP000762676">
    <property type="component" value="Unassembled WGS sequence"/>
</dbReference>
<reference evidence="2 3" key="1">
    <citation type="journal article" date="2021" name="Elife">
        <title>Chloroplast acquisition without the gene transfer in kleptoplastic sea slugs, Plakobranchus ocellatus.</title>
        <authorList>
            <person name="Maeda T."/>
            <person name="Takahashi S."/>
            <person name="Yoshida T."/>
            <person name="Shimamura S."/>
            <person name="Takaki Y."/>
            <person name="Nagai Y."/>
            <person name="Toyoda A."/>
            <person name="Suzuki Y."/>
            <person name="Arimoto A."/>
            <person name="Ishii H."/>
            <person name="Satoh N."/>
            <person name="Nishiyama T."/>
            <person name="Hasebe M."/>
            <person name="Maruyama T."/>
            <person name="Minagawa J."/>
            <person name="Obokata J."/>
            <person name="Shigenobu S."/>
        </authorList>
    </citation>
    <scope>NUCLEOTIDE SEQUENCE [LARGE SCALE GENOMIC DNA]</scope>
</reference>
<dbReference type="InterPro" id="IPR016187">
    <property type="entry name" value="CTDL_fold"/>
</dbReference>
<evidence type="ECO:0000313" key="2">
    <source>
        <dbReference type="EMBL" id="GFR98250.1"/>
    </source>
</evidence>
<dbReference type="SUPFAM" id="SSF56436">
    <property type="entry name" value="C-type lectin-like"/>
    <property type="match status" value="3"/>
</dbReference>
<dbReference type="CDD" id="cd00037">
    <property type="entry name" value="CLECT"/>
    <property type="match status" value="2"/>
</dbReference>
<organism evidence="2 3">
    <name type="scientific">Elysia marginata</name>
    <dbReference type="NCBI Taxonomy" id="1093978"/>
    <lineage>
        <taxon>Eukaryota</taxon>
        <taxon>Metazoa</taxon>
        <taxon>Spiralia</taxon>
        <taxon>Lophotrochozoa</taxon>
        <taxon>Mollusca</taxon>
        <taxon>Gastropoda</taxon>
        <taxon>Heterobranchia</taxon>
        <taxon>Euthyneura</taxon>
        <taxon>Panpulmonata</taxon>
        <taxon>Sacoglossa</taxon>
        <taxon>Placobranchoidea</taxon>
        <taxon>Plakobranchidae</taxon>
        <taxon>Elysia</taxon>
    </lineage>
</organism>
<gene>
    <name evidence="2" type="ORF">ElyMa_002765400</name>
</gene>
<keyword evidence="2" id="KW-0675">Receptor</keyword>